<keyword evidence="3" id="KW-1185">Reference proteome</keyword>
<feature type="region of interest" description="Disordered" evidence="1">
    <location>
        <begin position="431"/>
        <end position="469"/>
    </location>
</feature>
<proteinExistence type="predicted"/>
<comment type="caution">
    <text evidence="2">The sequence shown here is derived from an EMBL/GenBank/DDBJ whole genome shotgun (WGS) entry which is preliminary data.</text>
</comment>
<dbReference type="EMBL" id="LJSK01000082">
    <property type="protein sequence ID" value="KPI87549.1"/>
    <property type="molecule type" value="Genomic_DNA"/>
</dbReference>
<feature type="compositionally biased region" description="Polar residues" evidence="1">
    <location>
        <begin position="457"/>
        <end position="466"/>
    </location>
</feature>
<sequence length="481" mass="52200">MAHTPKNDDLASICSSLSSDDSVRIAGGGHANEHLVDLLTRPRSRGGYGGRLSYGEFSTLAQSLGWSIEDMDDCWYDIMMGVPAVEAVDMSRVAECVCSYCLTSPLPLLERYALSKAEAKVPPRSSSSSTTSSTGDEKVQAVTPPPPPTALPVSRNSNATVVPPPPSPRRPTASSAVTAADAHRKENKKSGDGTAKNMSATQPVAAHVRPRYTVETVSSGRKRLTGASPLSRSRRHPSPSQMQATSPSRRHSIAAPDLRDSAPPQHDSNTVFFRLYENGLEQQRKRGAAKPLAADDEIAECTFKPKLQPYTFKGSSAAEGRLHYNKPTKSFFAKLVDGAERSGDAIDMAPETPRVAYHPAPGPSSNVPVGYVKGVARLRRYLASRYQHTDFKSSLRDVVHRDVERLADAPILRLPVTVEGVADTVDVRLASASRSTPSRQQSQEPRYRISHARHSESSTAASTPRRTPSALVRYKEHLAQY</sequence>
<feature type="compositionally biased region" description="Basic and acidic residues" evidence="1">
    <location>
        <begin position="181"/>
        <end position="191"/>
    </location>
</feature>
<feature type="compositionally biased region" description="Low complexity" evidence="1">
    <location>
        <begin position="125"/>
        <end position="134"/>
    </location>
</feature>
<evidence type="ECO:0000313" key="3">
    <source>
        <dbReference type="Proteomes" id="UP000038009"/>
    </source>
</evidence>
<name>A0A0N0P6F0_LEPSE</name>
<gene>
    <name evidence="2" type="ORF">ABL78_3346</name>
</gene>
<dbReference type="VEuPathDB" id="TriTrypDB:Lsey_0082_0020"/>
<dbReference type="OMA" id="DDCWYDI"/>
<reference evidence="2 3" key="1">
    <citation type="journal article" date="2015" name="PLoS Pathog.">
        <title>Leptomonas seymouri: Adaptations to the Dixenous Life Cycle Analyzed by Genome Sequencing, Transcriptome Profiling and Co-infection with Leishmania donovani.</title>
        <authorList>
            <person name="Kraeva N."/>
            <person name="Butenko A."/>
            <person name="Hlavacova J."/>
            <person name="Kostygov A."/>
            <person name="Myskova J."/>
            <person name="Grybchuk D."/>
            <person name="Lestinova T."/>
            <person name="Votypka J."/>
            <person name="Volf P."/>
            <person name="Opperdoes F."/>
            <person name="Flegontov P."/>
            <person name="Lukes J."/>
            <person name="Yurchenko V."/>
        </authorList>
    </citation>
    <scope>NUCLEOTIDE SEQUENCE [LARGE SCALE GENOMIC DNA]</scope>
    <source>
        <strain evidence="2 3">ATCC 30220</strain>
    </source>
</reference>
<dbReference type="Proteomes" id="UP000038009">
    <property type="component" value="Unassembled WGS sequence"/>
</dbReference>
<accession>A0A0N0P6F0</accession>
<dbReference type="OrthoDB" id="249326at2759"/>
<feature type="compositionally biased region" description="Polar residues" evidence="1">
    <location>
        <begin position="432"/>
        <end position="444"/>
    </location>
</feature>
<feature type="region of interest" description="Disordered" evidence="1">
    <location>
        <begin position="117"/>
        <end position="268"/>
    </location>
</feature>
<evidence type="ECO:0000313" key="2">
    <source>
        <dbReference type="EMBL" id="KPI87549.1"/>
    </source>
</evidence>
<dbReference type="AlphaFoldDB" id="A0A0N0P6F0"/>
<organism evidence="2 3">
    <name type="scientific">Leptomonas seymouri</name>
    <dbReference type="NCBI Taxonomy" id="5684"/>
    <lineage>
        <taxon>Eukaryota</taxon>
        <taxon>Discoba</taxon>
        <taxon>Euglenozoa</taxon>
        <taxon>Kinetoplastea</taxon>
        <taxon>Metakinetoplastina</taxon>
        <taxon>Trypanosomatida</taxon>
        <taxon>Trypanosomatidae</taxon>
        <taxon>Leishmaniinae</taxon>
        <taxon>Leptomonas</taxon>
    </lineage>
</organism>
<evidence type="ECO:0000256" key="1">
    <source>
        <dbReference type="SAM" id="MobiDB-lite"/>
    </source>
</evidence>
<protein>
    <submittedName>
        <fullName evidence="2">Uncharacterized protein</fullName>
    </submittedName>
</protein>